<evidence type="ECO:0000313" key="2">
    <source>
        <dbReference type="Proteomes" id="UP000078437"/>
    </source>
</evidence>
<dbReference type="STRING" id="453304.ATC03_02025"/>
<sequence length="123" mass="13865">MIVGIGGEPEVGVTFFGRGIPPLNEDELWEYISSSAHGWQTWLDGYGAGFAAAQGALIDRVLRAEADADRYYMLAFNPRETAKVLESYVQRCIRRGEPERARRAQERIDRLFPTGRFQLTGAR</sequence>
<gene>
    <name evidence="1" type="ORF">ATC03_02025</name>
</gene>
<dbReference type="AlphaFoldDB" id="A0A191WBT6"/>
<protein>
    <submittedName>
        <fullName evidence="1">Uncharacterized protein</fullName>
    </submittedName>
</protein>
<name>A0A191WBT6_9MICO</name>
<dbReference type="KEGG" id="agy:ATC03_02025"/>
<keyword evidence="2" id="KW-1185">Reference proteome</keyword>
<reference evidence="1 2" key="1">
    <citation type="journal article" date="2016" name="Int. J. Syst. Evol. Microbiol.">
        <title>Agromyces aureus sp. nov., isolated from the rhizosphere of Salix caprea L. grown in a heavy-metal-contaminated soil.</title>
        <authorList>
            <person name="Corretto E."/>
            <person name="Antonielli L."/>
            <person name="Sessitsch A."/>
            <person name="Compant S."/>
            <person name="Gorfer M."/>
            <person name="Kuffner M."/>
            <person name="Brader G."/>
        </authorList>
    </citation>
    <scope>NUCLEOTIDE SEQUENCE [LARGE SCALE GENOMIC DNA]</scope>
    <source>
        <strain evidence="1 2">AR33</strain>
    </source>
</reference>
<proteinExistence type="predicted"/>
<reference evidence="2" key="2">
    <citation type="submission" date="2016-01" db="EMBL/GenBank/DDBJ databases">
        <title>Complete genome sequence of Agromyces aureus AR33T and comparison with related organisms.</title>
        <authorList>
            <person name="Corretto E."/>
            <person name="Antonielli L."/>
            <person name="Sessitsch A."/>
            <person name="Brader G."/>
        </authorList>
    </citation>
    <scope>NUCLEOTIDE SEQUENCE [LARGE SCALE GENOMIC DNA]</scope>
    <source>
        <strain evidence="2">AR33</strain>
    </source>
</reference>
<dbReference type="EMBL" id="CP013979">
    <property type="protein sequence ID" value="ANJ25721.1"/>
    <property type="molecule type" value="Genomic_DNA"/>
</dbReference>
<evidence type="ECO:0000313" key="1">
    <source>
        <dbReference type="EMBL" id="ANJ25721.1"/>
    </source>
</evidence>
<organism evidence="1 2">
    <name type="scientific">Agromyces aureus</name>
    <dbReference type="NCBI Taxonomy" id="453304"/>
    <lineage>
        <taxon>Bacteria</taxon>
        <taxon>Bacillati</taxon>
        <taxon>Actinomycetota</taxon>
        <taxon>Actinomycetes</taxon>
        <taxon>Micrococcales</taxon>
        <taxon>Microbacteriaceae</taxon>
        <taxon>Agromyces</taxon>
    </lineage>
</organism>
<accession>A0A191WBT6</accession>
<dbReference type="Proteomes" id="UP000078437">
    <property type="component" value="Chromosome"/>
</dbReference>
<dbReference type="OrthoDB" id="9998246at2"/>
<dbReference type="RefSeq" id="WP_067872517.1">
    <property type="nucleotide sequence ID" value="NZ_CP013979.1"/>
</dbReference>